<feature type="transmembrane region" description="Helical" evidence="8">
    <location>
        <begin position="213"/>
        <end position="235"/>
    </location>
</feature>
<feature type="transmembrane region" description="Helical" evidence="8">
    <location>
        <begin position="180"/>
        <end position="206"/>
    </location>
</feature>
<keyword evidence="6 8" id="KW-1133">Transmembrane helix</keyword>
<dbReference type="PANTHER" id="PTHR34975:SF2">
    <property type="entry name" value="SPORE GERMINATION PROTEIN A2"/>
    <property type="match status" value="1"/>
</dbReference>
<evidence type="ECO:0000256" key="7">
    <source>
        <dbReference type="ARBA" id="ARBA00023136"/>
    </source>
</evidence>
<feature type="transmembrane region" description="Helical" evidence="8">
    <location>
        <begin position="138"/>
        <end position="160"/>
    </location>
</feature>
<dbReference type="Proteomes" id="UP000187172">
    <property type="component" value="Unassembled WGS sequence"/>
</dbReference>
<proteinExistence type="inferred from homology"/>
<evidence type="ECO:0000256" key="3">
    <source>
        <dbReference type="ARBA" id="ARBA00022448"/>
    </source>
</evidence>
<protein>
    <submittedName>
        <fullName evidence="9">Uncharacterized protein</fullName>
    </submittedName>
</protein>
<dbReference type="Pfam" id="PF03845">
    <property type="entry name" value="Spore_permease"/>
    <property type="match status" value="1"/>
</dbReference>
<dbReference type="PANTHER" id="PTHR34975">
    <property type="entry name" value="SPORE GERMINATION PROTEIN A2"/>
    <property type="match status" value="1"/>
</dbReference>
<evidence type="ECO:0000256" key="2">
    <source>
        <dbReference type="ARBA" id="ARBA00007998"/>
    </source>
</evidence>
<feature type="transmembrane region" description="Helical" evidence="8">
    <location>
        <begin position="12"/>
        <end position="30"/>
    </location>
</feature>
<dbReference type="AlphaFoldDB" id="A0A1R1DYR3"/>
<keyword evidence="4" id="KW-0309">Germination</keyword>
<keyword evidence="7 8" id="KW-0472">Membrane</keyword>
<reference evidence="9 10" key="1">
    <citation type="submission" date="2016-11" db="EMBL/GenBank/DDBJ databases">
        <title>Paenibacillus species isolates.</title>
        <authorList>
            <person name="Beno S.M."/>
        </authorList>
    </citation>
    <scope>NUCLEOTIDE SEQUENCE [LARGE SCALE GENOMIC DNA]</scope>
    <source>
        <strain evidence="9 10">FSL R5-0378</strain>
    </source>
</reference>
<feature type="transmembrane region" description="Helical" evidence="8">
    <location>
        <begin position="36"/>
        <end position="60"/>
    </location>
</feature>
<evidence type="ECO:0000256" key="1">
    <source>
        <dbReference type="ARBA" id="ARBA00004141"/>
    </source>
</evidence>
<keyword evidence="5 8" id="KW-0812">Transmembrane</keyword>
<comment type="similarity">
    <text evidence="2">Belongs to the amino acid-polyamine-organocation (APC) superfamily. Spore germination protein (SGP) (TC 2.A.3.9) family.</text>
</comment>
<organism evidence="9 10">
    <name type="scientific">Paenibacillus rhizosphaerae</name>
    <dbReference type="NCBI Taxonomy" id="297318"/>
    <lineage>
        <taxon>Bacteria</taxon>
        <taxon>Bacillati</taxon>
        <taxon>Bacillota</taxon>
        <taxon>Bacilli</taxon>
        <taxon>Bacillales</taxon>
        <taxon>Paenibacillaceae</taxon>
        <taxon>Paenibacillus</taxon>
    </lineage>
</organism>
<dbReference type="GO" id="GO:0016020">
    <property type="term" value="C:membrane"/>
    <property type="evidence" value="ECO:0007669"/>
    <property type="project" value="UniProtKB-SubCell"/>
</dbReference>
<dbReference type="InterPro" id="IPR004761">
    <property type="entry name" value="Spore_GerAB"/>
</dbReference>
<accession>A0A1R1DYR3</accession>
<dbReference type="RefSeq" id="WP_076176881.1">
    <property type="nucleotide sequence ID" value="NZ_MRTP01000025.1"/>
</dbReference>
<name>A0A1R1DYR3_9BACL</name>
<gene>
    <name evidence="9" type="ORF">BK138_34295</name>
</gene>
<evidence type="ECO:0000256" key="8">
    <source>
        <dbReference type="SAM" id="Phobius"/>
    </source>
</evidence>
<evidence type="ECO:0000313" key="9">
    <source>
        <dbReference type="EMBL" id="OMF44720.1"/>
    </source>
</evidence>
<dbReference type="EMBL" id="MRTP01000025">
    <property type="protein sequence ID" value="OMF44720.1"/>
    <property type="molecule type" value="Genomic_DNA"/>
</dbReference>
<evidence type="ECO:0000256" key="5">
    <source>
        <dbReference type="ARBA" id="ARBA00022692"/>
    </source>
</evidence>
<dbReference type="GO" id="GO:0009847">
    <property type="term" value="P:spore germination"/>
    <property type="evidence" value="ECO:0007669"/>
    <property type="project" value="InterPro"/>
</dbReference>
<keyword evidence="10" id="KW-1185">Reference proteome</keyword>
<evidence type="ECO:0000313" key="10">
    <source>
        <dbReference type="Proteomes" id="UP000187172"/>
    </source>
</evidence>
<feature type="transmembrane region" description="Helical" evidence="8">
    <location>
        <begin position="114"/>
        <end position="131"/>
    </location>
</feature>
<keyword evidence="3" id="KW-0813">Transport</keyword>
<comment type="caution">
    <text evidence="9">The sequence shown here is derived from an EMBL/GenBank/DDBJ whole genome shotgun (WGS) entry which is preliminary data.</text>
</comment>
<feature type="transmembrane region" description="Helical" evidence="8">
    <location>
        <begin position="81"/>
        <end position="99"/>
    </location>
</feature>
<evidence type="ECO:0000256" key="4">
    <source>
        <dbReference type="ARBA" id="ARBA00022544"/>
    </source>
</evidence>
<evidence type="ECO:0000256" key="6">
    <source>
        <dbReference type="ARBA" id="ARBA00022989"/>
    </source>
</evidence>
<dbReference type="STRING" id="297318.BK138_34295"/>
<sequence length="268" mass="30310">MDKITQTQIYMLYTQYLYTTTLTFTMPLLIKTTPYMSWVSVILGSTLGLLITYPACRLATKRPGQTFAAYGREMFGKWLHYPLYGVMLCSSLIIASFIFRELLDLISEVYLQETPGWAVAILFGCVFAYAVRSGIGSLFRAAQGFFFISLIWIFVIPMFISKEMNFSKVIALVNHIDVGGIWNGTYLMAGHTAEMVFIIFLCPFFAEIGKTSLSWATLTSGVIILINLISAILLFGPGVASNLMYPELEMIRYRIFRYYVQACSRSRG</sequence>
<comment type="subcellular location">
    <subcellularLocation>
        <location evidence="1">Membrane</location>
        <topology evidence="1">Multi-pass membrane protein</topology>
    </subcellularLocation>
</comment>